<comment type="caution">
    <text evidence="1">The sequence shown here is derived from an EMBL/GenBank/DDBJ whole genome shotgun (WGS) entry which is preliminary data.</text>
</comment>
<dbReference type="EMBL" id="CAJVPZ010012756">
    <property type="protein sequence ID" value="CAG8642792.1"/>
    <property type="molecule type" value="Genomic_DNA"/>
</dbReference>
<evidence type="ECO:0000313" key="1">
    <source>
        <dbReference type="EMBL" id="CAG8642792.1"/>
    </source>
</evidence>
<dbReference type="OrthoDB" id="534815at2759"/>
<protein>
    <submittedName>
        <fullName evidence="1">1219_t:CDS:1</fullName>
    </submittedName>
</protein>
<dbReference type="Proteomes" id="UP000789396">
    <property type="component" value="Unassembled WGS sequence"/>
</dbReference>
<feature type="non-terminal residue" evidence="1">
    <location>
        <position position="136"/>
    </location>
</feature>
<organism evidence="1 2">
    <name type="scientific">Racocetra fulgida</name>
    <dbReference type="NCBI Taxonomy" id="60492"/>
    <lineage>
        <taxon>Eukaryota</taxon>
        <taxon>Fungi</taxon>
        <taxon>Fungi incertae sedis</taxon>
        <taxon>Mucoromycota</taxon>
        <taxon>Glomeromycotina</taxon>
        <taxon>Glomeromycetes</taxon>
        <taxon>Diversisporales</taxon>
        <taxon>Gigasporaceae</taxon>
        <taxon>Racocetra</taxon>
    </lineage>
</organism>
<accession>A0A9N9DLH1</accession>
<name>A0A9N9DLH1_9GLOM</name>
<proteinExistence type="predicted"/>
<reference evidence="1" key="1">
    <citation type="submission" date="2021-06" db="EMBL/GenBank/DDBJ databases">
        <authorList>
            <person name="Kallberg Y."/>
            <person name="Tangrot J."/>
            <person name="Rosling A."/>
        </authorList>
    </citation>
    <scope>NUCLEOTIDE SEQUENCE</scope>
    <source>
        <strain evidence="1">IN212</strain>
    </source>
</reference>
<gene>
    <name evidence="1" type="ORF">RFULGI_LOCUS8142</name>
</gene>
<dbReference type="AlphaFoldDB" id="A0A9N9DLH1"/>
<sequence>MPPLPINLAAVSIAFINAVLKNEDESNDRVTNPNKAQQNKLLTSSAEKELYDESISLRDKIDIIFTETDNVSRDINDSELITALQENRVIMQEVYNTRYVVETLEYLIEVQNSAKRFQEYLIQGRIEEAAASITYM</sequence>
<keyword evidence="2" id="KW-1185">Reference proteome</keyword>
<evidence type="ECO:0000313" key="2">
    <source>
        <dbReference type="Proteomes" id="UP000789396"/>
    </source>
</evidence>